<keyword evidence="2" id="KW-0378">Hydrolase</keyword>
<dbReference type="SUPFAM" id="SSF55811">
    <property type="entry name" value="Nudix"/>
    <property type="match status" value="1"/>
</dbReference>
<evidence type="ECO:0000259" key="1">
    <source>
        <dbReference type="Pfam" id="PF21906"/>
    </source>
</evidence>
<protein>
    <submittedName>
        <fullName evidence="2">NUDIX hydrolase</fullName>
    </submittedName>
</protein>
<reference evidence="2 3" key="1">
    <citation type="submission" date="2024-04" db="EMBL/GenBank/DDBJ databases">
        <title>New Clade of Flavobacterium.</title>
        <authorList>
            <person name="Matos L."/>
            <person name="Proenca D.N."/>
            <person name="Fransisco R.M."/>
            <person name="Chung A.P."/>
            <person name="Maccario L."/>
            <person name="Sorensen S.J."/>
            <person name="Morais P.V."/>
        </authorList>
    </citation>
    <scope>NUCLEOTIDE SEQUENCE [LARGE SCALE GENOMIC DNA]</scope>
    <source>
        <strain evidence="2 3">FZUC8N2.13</strain>
    </source>
</reference>
<dbReference type="EMBL" id="JBCFQL010000009">
    <property type="protein sequence ID" value="MFA9191649.1"/>
    <property type="molecule type" value="Genomic_DNA"/>
</dbReference>
<feature type="domain" description="NrtR DNA-binding winged helix" evidence="1">
    <location>
        <begin position="168"/>
        <end position="228"/>
    </location>
</feature>
<dbReference type="Pfam" id="PF21906">
    <property type="entry name" value="WHD_NrtR"/>
    <property type="match status" value="1"/>
</dbReference>
<dbReference type="InterPro" id="IPR054105">
    <property type="entry name" value="WHD_NrtR"/>
</dbReference>
<evidence type="ECO:0000313" key="3">
    <source>
        <dbReference type="Proteomes" id="UP001574169"/>
    </source>
</evidence>
<proteinExistence type="predicted"/>
<dbReference type="SUPFAM" id="SSF46785">
    <property type="entry name" value="Winged helix' DNA-binding domain"/>
    <property type="match status" value="1"/>
</dbReference>
<organism evidence="2 3">
    <name type="scientific">Flavobacterium zubiriense</name>
    <dbReference type="NCBI Taxonomy" id="3138075"/>
    <lineage>
        <taxon>Bacteria</taxon>
        <taxon>Pseudomonadati</taxon>
        <taxon>Bacteroidota</taxon>
        <taxon>Flavobacteriia</taxon>
        <taxon>Flavobacteriales</taxon>
        <taxon>Flavobacteriaceae</taxon>
        <taxon>Flavobacterium</taxon>
    </lineage>
</organism>
<dbReference type="InterPro" id="IPR036390">
    <property type="entry name" value="WH_DNA-bd_sf"/>
</dbReference>
<evidence type="ECO:0000313" key="2">
    <source>
        <dbReference type="EMBL" id="MFA9191649.1"/>
    </source>
</evidence>
<dbReference type="GO" id="GO:0016787">
    <property type="term" value="F:hydrolase activity"/>
    <property type="evidence" value="ECO:0007669"/>
    <property type="project" value="UniProtKB-KW"/>
</dbReference>
<dbReference type="InterPro" id="IPR036388">
    <property type="entry name" value="WH-like_DNA-bd_sf"/>
</dbReference>
<dbReference type="RefSeq" id="WP_373406628.1">
    <property type="nucleotide sequence ID" value="NZ_JBCFQL010000009.1"/>
</dbReference>
<dbReference type="InterPro" id="IPR015797">
    <property type="entry name" value="NUDIX_hydrolase-like_dom_sf"/>
</dbReference>
<comment type="caution">
    <text evidence="2">The sequence shown here is derived from an EMBL/GenBank/DDBJ whole genome shotgun (WGS) entry which is preliminary data.</text>
</comment>
<accession>A0ABV4TC26</accession>
<name>A0ABV4TC26_9FLAO</name>
<sequence>MKAEIIPNISVDCVIFGFDNTTKSLNVLLIERYLKLKDSEIPAVNDYVLRGFHTLDNETIDETANRVLKELTGLDHLYKKQFKVFGDPNRLMNEKDIIWAQHEHFNQRTITIAYYILLPTDVIQIEVNQYKPKWFPVNQLPELGFDHRKIINEAYADLKEKVLYKPIVFELLADKFTIKDLQDAYEAILGVEIDNRNFRRKLITKKYIIALDEKQVGVSKKPSQLYMFSKDVYQKIYKESYLISI</sequence>
<dbReference type="PANTHER" id="PTHR43736">
    <property type="entry name" value="ADP-RIBOSE PYROPHOSPHATASE"/>
    <property type="match status" value="1"/>
</dbReference>
<dbReference type="PANTHER" id="PTHR43736:SF4">
    <property type="entry name" value="SLR1690 PROTEIN"/>
    <property type="match status" value="1"/>
</dbReference>
<dbReference type="Gene3D" id="1.10.10.10">
    <property type="entry name" value="Winged helix-like DNA-binding domain superfamily/Winged helix DNA-binding domain"/>
    <property type="match status" value="1"/>
</dbReference>
<dbReference type="Gene3D" id="3.90.79.10">
    <property type="entry name" value="Nucleoside Triphosphate Pyrophosphohydrolase"/>
    <property type="match status" value="1"/>
</dbReference>
<dbReference type="Proteomes" id="UP001574169">
    <property type="component" value="Unassembled WGS sequence"/>
</dbReference>
<gene>
    <name evidence="2" type="ORF">AAGV28_09745</name>
</gene>
<dbReference type="CDD" id="cd18873">
    <property type="entry name" value="NUDIX_NadM_like"/>
    <property type="match status" value="1"/>
</dbReference>
<keyword evidence="3" id="KW-1185">Reference proteome</keyword>